<protein>
    <submittedName>
        <fullName evidence="1">Uncharacterized protein</fullName>
    </submittedName>
</protein>
<evidence type="ECO:0000313" key="1">
    <source>
        <dbReference type="EMBL" id="KAE9625500.1"/>
    </source>
</evidence>
<dbReference type="SUPFAM" id="SSF51905">
    <property type="entry name" value="FAD/NAD(P)-binding domain"/>
    <property type="match status" value="1"/>
</dbReference>
<reference evidence="1 2" key="1">
    <citation type="submission" date="2019-12" db="EMBL/GenBank/DDBJ databases">
        <authorList>
            <person name="Zhang Y.-J."/>
        </authorList>
    </citation>
    <scope>NUCLEOTIDE SEQUENCE [LARGE SCALE GENOMIC DNA]</scope>
    <source>
        <strain evidence="1 2">H18S-6</strain>
    </source>
</reference>
<name>A0A6A4R6L2_9RHOB</name>
<dbReference type="RefSeq" id="WP_158981710.1">
    <property type="nucleotide sequence ID" value="NZ_WSFO01000020.1"/>
</dbReference>
<dbReference type="EMBL" id="WSFO01000020">
    <property type="protein sequence ID" value="KAE9625500.1"/>
    <property type="molecule type" value="Genomic_DNA"/>
</dbReference>
<dbReference type="AlphaFoldDB" id="A0A6A4R6L2"/>
<gene>
    <name evidence="1" type="ORF">GP644_22555</name>
</gene>
<accession>A0A6A4R6L2</accession>
<comment type="caution">
    <text evidence="1">The sequence shown here is derived from an EMBL/GenBank/DDBJ whole genome shotgun (WGS) entry which is preliminary data.</text>
</comment>
<organism evidence="1 2">
    <name type="scientific">Parasedimentitalea maritima</name>
    <dbReference type="NCBI Taxonomy" id="2578117"/>
    <lineage>
        <taxon>Bacteria</taxon>
        <taxon>Pseudomonadati</taxon>
        <taxon>Pseudomonadota</taxon>
        <taxon>Alphaproteobacteria</taxon>
        <taxon>Rhodobacterales</taxon>
        <taxon>Paracoccaceae</taxon>
        <taxon>Parasedimentitalea</taxon>
    </lineage>
</organism>
<proteinExistence type="predicted"/>
<sequence length="577" mass="65730">MSGTLFERRPDDPSKYYFVYGGDAKSSLIPGLLDLNGPIGNVSFYSQQRRGFYVASLVKQYLESEESCKTACKSVLIIGAGLSGATCYLALKALGVEGVVLAEISNDALTKQEKASHRYAHPSLAEWPLAETFNSTTNLPFLNWHSGPIDEVVEQIKRDDVWEKHLGKPSQNSDLLFSTFVTTVTPHQDHFLISGFALSKDRRRVELLSNSYACVVFATGYQEYEEVADYAGYWEENRAERATAVSDKNLGRSLLVVGNGDGAIIELGNIYVEDSRIEPLLVKVVSELRDEHVRTFDDPKNPKKSDFEIDFKNILDTKDRDPEEYKISINKALRPKANEITKVLENKPRFNYSQSDTKAVLLAQKHPFESNKCSPISLLAYTLLLDRNCFEYWGKQNNRIQLQHFRLNYPEVNSQASFDDSQFRHAGNKRPNYFFRHFARTKIGLLGYKNPEERNSDIGLGSEFGEGVYKTAQEQGTFYLEAMGIPACPLDNGDEWTKYKLRLSKKYCDHHFTGSEVSRRGNETLIYLDFYKHRNAYQKMGGFDFELYGEKVHYRDKSKMTRVLSLEISDENEGVVT</sequence>
<dbReference type="InterPro" id="IPR036188">
    <property type="entry name" value="FAD/NAD-bd_sf"/>
</dbReference>
<evidence type="ECO:0000313" key="2">
    <source>
        <dbReference type="Proteomes" id="UP000441586"/>
    </source>
</evidence>
<dbReference type="Proteomes" id="UP000441586">
    <property type="component" value="Unassembled WGS sequence"/>
</dbReference>